<proteinExistence type="predicted"/>
<name>A0A914S6X6_PAREQ</name>
<protein>
    <submittedName>
        <fullName evidence="2">Uncharacterized protein</fullName>
    </submittedName>
</protein>
<evidence type="ECO:0000313" key="2">
    <source>
        <dbReference type="WBParaSite" id="PEQ_0001447901-mRNA-1"/>
    </source>
</evidence>
<reference evidence="2" key="1">
    <citation type="submission" date="2022-11" db="UniProtKB">
        <authorList>
            <consortium name="WormBaseParasite"/>
        </authorList>
    </citation>
    <scope>IDENTIFICATION</scope>
</reference>
<accession>A0A914S6X6</accession>
<sequence>MIRRWKPSTLEVTSVSEVSLSPIHKDQIAALKRQISAHYHVPFEEIELTEVSDFHVCFISFRGATVLRKLVAS</sequence>
<dbReference type="AlphaFoldDB" id="A0A914S6X6"/>
<dbReference type="WBParaSite" id="PEQ_0001447901-mRNA-1">
    <property type="protein sequence ID" value="PEQ_0001447901-mRNA-1"/>
    <property type="gene ID" value="PEQ_0001447901"/>
</dbReference>
<dbReference type="Proteomes" id="UP000887564">
    <property type="component" value="Unplaced"/>
</dbReference>
<keyword evidence="1" id="KW-1185">Reference proteome</keyword>
<organism evidence="1 2">
    <name type="scientific">Parascaris equorum</name>
    <name type="common">Equine roundworm</name>
    <dbReference type="NCBI Taxonomy" id="6256"/>
    <lineage>
        <taxon>Eukaryota</taxon>
        <taxon>Metazoa</taxon>
        <taxon>Ecdysozoa</taxon>
        <taxon>Nematoda</taxon>
        <taxon>Chromadorea</taxon>
        <taxon>Rhabditida</taxon>
        <taxon>Spirurina</taxon>
        <taxon>Ascaridomorpha</taxon>
        <taxon>Ascaridoidea</taxon>
        <taxon>Ascarididae</taxon>
        <taxon>Parascaris</taxon>
    </lineage>
</organism>
<evidence type="ECO:0000313" key="1">
    <source>
        <dbReference type="Proteomes" id="UP000887564"/>
    </source>
</evidence>